<sequence>MLTQTFAHLQRFDLDLPTRVQVTLEFSEFIHTFDFSVQNGLCSQQHVLVNLPKFYTHSSSYMVIGCSSCSKNDAREQETLPLIVSSFFTRTTANAVEWPHLHLQRYGRVVTCQCVEYCVSQSGQLGPLFTQERERILLINSSFRFLLKSPLSTHLMRQETQDCANNPVGMTNEPARESGSGWRVHFRLSTVRQSLQSMLTLPPLSLFNEDIRVSHHFFYQSVARSSCGAVPGIDYV</sequence>
<evidence type="ECO:0000313" key="1">
    <source>
        <dbReference type="EMBL" id="KRX43721.1"/>
    </source>
</evidence>
<dbReference type="AlphaFoldDB" id="A0A0V0TXH5"/>
<keyword evidence="2" id="KW-1185">Reference proteome</keyword>
<protein>
    <submittedName>
        <fullName evidence="1">Uncharacterized protein</fullName>
    </submittedName>
</protein>
<gene>
    <name evidence="1" type="ORF">T05_11087</name>
</gene>
<dbReference type="EMBL" id="JYDJ01000112">
    <property type="protein sequence ID" value="KRX43721.1"/>
    <property type="molecule type" value="Genomic_DNA"/>
</dbReference>
<organism evidence="1 2">
    <name type="scientific">Trichinella murrelli</name>
    <dbReference type="NCBI Taxonomy" id="144512"/>
    <lineage>
        <taxon>Eukaryota</taxon>
        <taxon>Metazoa</taxon>
        <taxon>Ecdysozoa</taxon>
        <taxon>Nematoda</taxon>
        <taxon>Enoplea</taxon>
        <taxon>Dorylaimia</taxon>
        <taxon>Trichinellida</taxon>
        <taxon>Trichinellidae</taxon>
        <taxon>Trichinella</taxon>
    </lineage>
</organism>
<comment type="caution">
    <text evidence="1">The sequence shown here is derived from an EMBL/GenBank/DDBJ whole genome shotgun (WGS) entry which is preliminary data.</text>
</comment>
<accession>A0A0V0TXH5</accession>
<reference evidence="1 2" key="1">
    <citation type="submission" date="2015-01" db="EMBL/GenBank/DDBJ databases">
        <title>Evolution of Trichinella species and genotypes.</title>
        <authorList>
            <person name="Korhonen P.K."/>
            <person name="Edoardo P."/>
            <person name="Giuseppe L.R."/>
            <person name="Gasser R.B."/>
        </authorList>
    </citation>
    <scope>NUCLEOTIDE SEQUENCE [LARGE SCALE GENOMIC DNA]</scope>
    <source>
        <strain evidence="1">ISS417</strain>
    </source>
</reference>
<dbReference type="Proteomes" id="UP000055048">
    <property type="component" value="Unassembled WGS sequence"/>
</dbReference>
<evidence type="ECO:0000313" key="2">
    <source>
        <dbReference type="Proteomes" id="UP000055048"/>
    </source>
</evidence>
<name>A0A0V0TXH5_9BILA</name>
<proteinExistence type="predicted"/>